<evidence type="ECO:0000256" key="1">
    <source>
        <dbReference type="SAM" id="MobiDB-lite"/>
    </source>
</evidence>
<gene>
    <name evidence="2" type="ORF">E3Q17_00302</name>
</gene>
<organism evidence="2 3">
    <name type="scientific">Wallemia mellicola</name>
    <dbReference type="NCBI Taxonomy" id="1708541"/>
    <lineage>
        <taxon>Eukaryota</taxon>
        <taxon>Fungi</taxon>
        <taxon>Dikarya</taxon>
        <taxon>Basidiomycota</taxon>
        <taxon>Wallemiomycotina</taxon>
        <taxon>Wallemiomycetes</taxon>
        <taxon>Wallemiales</taxon>
        <taxon>Wallemiaceae</taxon>
        <taxon>Wallemia</taxon>
    </lineage>
</organism>
<protein>
    <submittedName>
        <fullName evidence="2">Uncharacterized protein</fullName>
    </submittedName>
</protein>
<accession>A0A4T0PU20</accession>
<evidence type="ECO:0000313" key="2">
    <source>
        <dbReference type="EMBL" id="TIC04713.1"/>
    </source>
</evidence>
<feature type="region of interest" description="Disordered" evidence="1">
    <location>
        <begin position="73"/>
        <end position="97"/>
    </location>
</feature>
<comment type="caution">
    <text evidence="2">The sequence shown here is derived from an EMBL/GenBank/DDBJ whole genome shotgun (WGS) entry which is preliminary data.</text>
</comment>
<name>A0A4T0PU20_9BASI</name>
<dbReference type="Proteomes" id="UP000307169">
    <property type="component" value="Unassembled WGS sequence"/>
</dbReference>
<reference evidence="2 3" key="1">
    <citation type="submission" date="2019-03" db="EMBL/GenBank/DDBJ databases">
        <title>Sequencing 25 genomes of Wallemia mellicola.</title>
        <authorList>
            <person name="Gostincar C."/>
        </authorList>
    </citation>
    <scope>NUCLEOTIDE SEQUENCE [LARGE SCALE GENOMIC DNA]</scope>
    <source>
        <strain evidence="2 3">EXF-1262</strain>
    </source>
</reference>
<evidence type="ECO:0000313" key="3">
    <source>
        <dbReference type="Proteomes" id="UP000307169"/>
    </source>
</evidence>
<feature type="compositionally biased region" description="Basic residues" evidence="1">
    <location>
        <begin position="73"/>
        <end position="84"/>
    </location>
</feature>
<sequence length="419" mass="47742">MTSVTTRRDERMPHIWLQFASISLEEGSYDLGLNNFEFIRCPGYVPSEHYIQQFVYLALARRPTQEETERLVNRKLRGRSSKKKSANEFEKRDHSSLTDEKMAKSALKLLYRLLEMQADTKFIEDEQKDHLEFIVNALPSFRQHRQPRDGQVGLTTKLAKGAAEIDDCQSIWQTLRLQGEREGDDVVVDENAWGFFDFLVTLWETQDRLNGKPYHLLDNLRDCKHDISEAVDAIIAGFETPTELSPLSCSTSVGFKVRQDSNSLFDSKIASESLQRRSISSRLLTLLLKLVVSKIVSVSALTSHFGSVLSEKEVRMVCDVMNAFPLKYADLQLDVIISIVQATGVVVDRKEPPIIQLLKTPKKEVYNQLKLVAIRDAIRGKSPSLGVLQERKSEIEKLIKIGSKDSKHNNIFTNLINFI</sequence>
<feature type="compositionally biased region" description="Basic and acidic residues" evidence="1">
    <location>
        <begin position="85"/>
        <end position="97"/>
    </location>
</feature>
<dbReference type="EMBL" id="SPRH01000002">
    <property type="protein sequence ID" value="TIC04713.1"/>
    <property type="molecule type" value="Genomic_DNA"/>
</dbReference>
<dbReference type="AlphaFoldDB" id="A0A4T0PU20"/>
<proteinExistence type="predicted"/>